<comment type="caution">
    <text evidence="1">The sequence shown here is derived from an EMBL/GenBank/DDBJ whole genome shotgun (WGS) entry which is preliminary data.</text>
</comment>
<dbReference type="Proteomes" id="UP000735302">
    <property type="component" value="Unassembled WGS sequence"/>
</dbReference>
<protein>
    <submittedName>
        <fullName evidence="1">Uncharacterized protein</fullName>
    </submittedName>
</protein>
<proteinExistence type="predicted"/>
<organism evidence="1 2">
    <name type="scientific">Plakobranchus ocellatus</name>
    <dbReference type="NCBI Taxonomy" id="259542"/>
    <lineage>
        <taxon>Eukaryota</taxon>
        <taxon>Metazoa</taxon>
        <taxon>Spiralia</taxon>
        <taxon>Lophotrochozoa</taxon>
        <taxon>Mollusca</taxon>
        <taxon>Gastropoda</taxon>
        <taxon>Heterobranchia</taxon>
        <taxon>Euthyneura</taxon>
        <taxon>Panpulmonata</taxon>
        <taxon>Sacoglossa</taxon>
        <taxon>Placobranchoidea</taxon>
        <taxon>Plakobranchidae</taxon>
        <taxon>Plakobranchus</taxon>
    </lineage>
</organism>
<name>A0AAV4A493_9GAST</name>
<accession>A0AAV4A493</accession>
<evidence type="ECO:0000313" key="1">
    <source>
        <dbReference type="EMBL" id="GFO02225.1"/>
    </source>
</evidence>
<feature type="non-terminal residue" evidence="1">
    <location>
        <position position="63"/>
    </location>
</feature>
<reference evidence="1 2" key="1">
    <citation type="journal article" date="2021" name="Elife">
        <title>Chloroplast acquisition without the gene transfer in kleptoplastic sea slugs, Plakobranchus ocellatus.</title>
        <authorList>
            <person name="Maeda T."/>
            <person name="Takahashi S."/>
            <person name="Yoshida T."/>
            <person name="Shimamura S."/>
            <person name="Takaki Y."/>
            <person name="Nagai Y."/>
            <person name="Toyoda A."/>
            <person name="Suzuki Y."/>
            <person name="Arimoto A."/>
            <person name="Ishii H."/>
            <person name="Satoh N."/>
            <person name="Nishiyama T."/>
            <person name="Hasebe M."/>
            <person name="Maruyama T."/>
            <person name="Minagawa J."/>
            <person name="Obokata J."/>
            <person name="Shigenobu S."/>
        </authorList>
    </citation>
    <scope>NUCLEOTIDE SEQUENCE [LARGE SCALE GENOMIC DNA]</scope>
</reference>
<evidence type="ECO:0000313" key="2">
    <source>
        <dbReference type="Proteomes" id="UP000735302"/>
    </source>
</evidence>
<gene>
    <name evidence="1" type="ORF">PoB_002873000</name>
</gene>
<keyword evidence="2" id="KW-1185">Reference proteome</keyword>
<sequence length="63" mass="7494">MYRGCSKGRILGRHMYNTITDHFDREKKQFLESHCLEFSVDVDSFCGKNMEQLKQVMKEKFGD</sequence>
<dbReference type="AlphaFoldDB" id="A0AAV4A493"/>
<dbReference type="EMBL" id="BLXT01003579">
    <property type="protein sequence ID" value="GFO02225.1"/>
    <property type="molecule type" value="Genomic_DNA"/>
</dbReference>